<dbReference type="PANTHER" id="PTHR43750:SF3">
    <property type="entry name" value="UDP-GLUCOSE 6-DEHYDROGENASE TUAD"/>
    <property type="match status" value="1"/>
</dbReference>
<reference evidence="7" key="1">
    <citation type="journal article" date="2014" name="Front. Microbiol.">
        <title>High frequency of phylogenetically diverse reductive dehalogenase-homologous genes in deep subseafloor sedimentary metagenomes.</title>
        <authorList>
            <person name="Kawai M."/>
            <person name="Futagami T."/>
            <person name="Toyoda A."/>
            <person name="Takaki Y."/>
            <person name="Nishi S."/>
            <person name="Hori S."/>
            <person name="Arai W."/>
            <person name="Tsubouchi T."/>
            <person name="Morono Y."/>
            <person name="Uchiyama I."/>
            <person name="Ito T."/>
            <person name="Fujiyama A."/>
            <person name="Inagaki F."/>
            <person name="Takami H."/>
        </authorList>
    </citation>
    <scope>NUCLEOTIDE SEQUENCE</scope>
    <source>
        <strain evidence="7">Expedition CK06-06</strain>
    </source>
</reference>
<dbReference type="EMBL" id="BARV01041333">
    <property type="protein sequence ID" value="GAI49783.1"/>
    <property type="molecule type" value="Genomic_DNA"/>
</dbReference>
<feature type="non-terminal residue" evidence="7">
    <location>
        <position position="150"/>
    </location>
</feature>
<dbReference type="InterPro" id="IPR036291">
    <property type="entry name" value="NAD(P)-bd_dom_sf"/>
</dbReference>
<evidence type="ECO:0000256" key="5">
    <source>
        <dbReference type="ARBA" id="ARBA00023027"/>
    </source>
</evidence>
<protein>
    <recommendedName>
        <fullName evidence="3">UDP-glucose 6-dehydrogenase</fullName>
        <ecNumber evidence="3">1.1.1.22</ecNumber>
    </recommendedName>
</protein>
<keyword evidence="4" id="KW-0560">Oxidoreductase</keyword>
<proteinExistence type="inferred from homology"/>
<feature type="non-terminal residue" evidence="7">
    <location>
        <position position="1"/>
    </location>
</feature>
<dbReference type="Gene3D" id="3.40.50.720">
    <property type="entry name" value="NAD(P)-binding Rossmann-like Domain"/>
    <property type="match status" value="2"/>
</dbReference>
<dbReference type="InterPro" id="IPR014026">
    <property type="entry name" value="UDP-Glc/GDP-Man_DH_dimer"/>
</dbReference>
<comment type="similarity">
    <text evidence="2">Belongs to the UDP-glucose/GDP-mannose dehydrogenase family.</text>
</comment>
<evidence type="ECO:0000256" key="4">
    <source>
        <dbReference type="ARBA" id="ARBA00023002"/>
    </source>
</evidence>
<evidence type="ECO:0000256" key="2">
    <source>
        <dbReference type="ARBA" id="ARBA00006601"/>
    </source>
</evidence>
<feature type="domain" description="UDP-glucose/GDP-mannose dehydrogenase dimerisation" evidence="6">
    <location>
        <begin position="49"/>
        <end position="139"/>
    </location>
</feature>
<evidence type="ECO:0000256" key="3">
    <source>
        <dbReference type="ARBA" id="ARBA00012954"/>
    </source>
</evidence>
<dbReference type="SUPFAM" id="SSF51735">
    <property type="entry name" value="NAD(P)-binding Rossmann-fold domains"/>
    <property type="match status" value="1"/>
</dbReference>
<evidence type="ECO:0000313" key="7">
    <source>
        <dbReference type="EMBL" id="GAI49783.1"/>
    </source>
</evidence>
<dbReference type="SUPFAM" id="SSF48179">
    <property type="entry name" value="6-phosphogluconate dehydrogenase C-terminal domain-like"/>
    <property type="match status" value="1"/>
</dbReference>
<dbReference type="GO" id="GO:0051287">
    <property type="term" value="F:NAD binding"/>
    <property type="evidence" value="ECO:0007669"/>
    <property type="project" value="InterPro"/>
</dbReference>
<dbReference type="Gene3D" id="1.20.5.100">
    <property type="entry name" value="Cytochrome c1, transmembrane anchor, C-terminal"/>
    <property type="match status" value="1"/>
</dbReference>
<comment type="caution">
    <text evidence="7">The sequence shown here is derived from an EMBL/GenBank/DDBJ whole genome shotgun (WGS) entry which is preliminary data.</text>
</comment>
<gene>
    <name evidence="7" type="ORF">S06H3_62619</name>
</gene>
<dbReference type="InterPro" id="IPR008927">
    <property type="entry name" value="6-PGluconate_DH-like_C_sf"/>
</dbReference>
<accession>X1P1L9</accession>
<dbReference type="GO" id="GO:0003979">
    <property type="term" value="F:UDP-glucose 6-dehydrogenase activity"/>
    <property type="evidence" value="ECO:0007669"/>
    <property type="project" value="UniProtKB-EC"/>
</dbReference>
<comment type="pathway">
    <text evidence="1">Nucleotide-sugar biosynthesis; UDP-alpha-D-glucuronate biosynthesis; UDP-alpha-D-glucuronate from UDP-alpha-D-glucose: step 1/1.</text>
</comment>
<evidence type="ECO:0000256" key="1">
    <source>
        <dbReference type="ARBA" id="ARBA00004701"/>
    </source>
</evidence>
<dbReference type="EC" id="1.1.1.22" evidence="3"/>
<dbReference type="PANTHER" id="PTHR43750">
    <property type="entry name" value="UDP-GLUCOSE 6-DEHYDROGENASE TUAD"/>
    <property type="match status" value="1"/>
</dbReference>
<organism evidence="7">
    <name type="scientific">marine sediment metagenome</name>
    <dbReference type="NCBI Taxonomy" id="412755"/>
    <lineage>
        <taxon>unclassified sequences</taxon>
        <taxon>metagenomes</taxon>
        <taxon>ecological metagenomes</taxon>
    </lineage>
</organism>
<keyword evidence="5" id="KW-0520">NAD</keyword>
<name>X1P1L9_9ZZZZ</name>
<sequence length="150" mass="16543">KEGAAVEDFMRPDRIIIGATDHAVKEKMAHLYSPFMRRSNRILFMDPLSAEMTKYAANTMLATRISFMNEISVLCEKVGADIEQVRQGLGSDSRIGRSFLFPGVGFGGSCLPKDIRALIHTGSEHGVEMAIAKSVQQVNINAQGRFAKRI</sequence>
<dbReference type="AlphaFoldDB" id="X1P1L9"/>
<dbReference type="FunFam" id="1.20.5.100:FF:000001">
    <property type="entry name" value="UDP-glucose 6-dehydrogenase"/>
    <property type="match status" value="1"/>
</dbReference>
<evidence type="ECO:0000259" key="6">
    <source>
        <dbReference type="Pfam" id="PF00984"/>
    </source>
</evidence>
<dbReference type="Pfam" id="PF00984">
    <property type="entry name" value="UDPG_MGDP_dh"/>
    <property type="match status" value="1"/>
</dbReference>